<accession>A0ABX2LJ85</accession>
<evidence type="ECO:0000313" key="14">
    <source>
        <dbReference type="Proteomes" id="UP000610527"/>
    </source>
</evidence>
<evidence type="ECO:0000313" key="13">
    <source>
        <dbReference type="EMBL" id="NUI81305.1"/>
    </source>
</evidence>
<reference evidence="13 14" key="1">
    <citation type="submission" date="2020-06" db="EMBL/GenBank/DDBJ databases">
        <title>Staphylococcus borealis sp. nov. -A novel member of the Staphylococcaceae family isolated from skin and blood in humans.</title>
        <authorList>
            <person name="Pain M."/>
            <person name="Wolden R."/>
            <person name="Jaen-Luchoro D."/>
            <person name="Salva-Serra F."/>
            <person name="Iglesias B.P."/>
            <person name="Karlsson R."/>
            <person name="Klingenberg C."/>
            <person name="Cavanagh J.P."/>
        </authorList>
    </citation>
    <scope>NUCLEOTIDE SEQUENCE [LARGE SCALE GENOMIC DNA]</scope>
    <source>
        <strain evidence="13 14">58-22</strain>
    </source>
</reference>
<evidence type="ECO:0000256" key="4">
    <source>
        <dbReference type="ARBA" id="ARBA00016962"/>
    </source>
</evidence>
<feature type="transmembrane region" description="Helical" evidence="11">
    <location>
        <begin position="273"/>
        <end position="299"/>
    </location>
</feature>
<evidence type="ECO:0000256" key="7">
    <source>
        <dbReference type="ARBA" id="ARBA00022692"/>
    </source>
</evidence>
<keyword evidence="7 11" id="KW-0812">Transmembrane</keyword>
<dbReference type="Pfam" id="PF02687">
    <property type="entry name" value="FtsX"/>
    <property type="match status" value="1"/>
</dbReference>
<evidence type="ECO:0000256" key="5">
    <source>
        <dbReference type="ARBA" id="ARBA00022448"/>
    </source>
</evidence>
<dbReference type="EMBL" id="JABVEG010000001">
    <property type="protein sequence ID" value="NUI81305.1"/>
    <property type="molecule type" value="Genomic_DNA"/>
</dbReference>
<evidence type="ECO:0000256" key="11">
    <source>
        <dbReference type="SAM" id="Phobius"/>
    </source>
</evidence>
<feature type="transmembrane region" description="Helical" evidence="11">
    <location>
        <begin position="232"/>
        <end position="252"/>
    </location>
</feature>
<dbReference type="PANTHER" id="PTHR43738:SF1">
    <property type="entry name" value="HEMIN TRANSPORT SYSTEM PERMEASE PROTEIN HRTB-RELATED"/>
    <property type="match status" value="1"/>
</dbReference>
<evidence type="ECO:0000256" key="10">
    <source>
        <dbReference type="ARBA" id="ARBA00024973"/>
    </source>
</evidence>
<evidence type="ECO:0000256" key="1">
    <source>
        <dbReference type="ARBA" id="ARBA00004651"/>
    </source>
</evidence>
<comment type="function">
    <text evidence="10">Part of the ABC transporter complex hrt involved in hemin import. Responsible for the translocation of the substrate across the membrane.</text>
</comment>
<evidence type="ECO:0000256" key="2">
    <source>
        <dbReference type="ARBA" id="ARBA00008697"/>
    </source>
</evidence>
<keyword evidence="14" id="KW-1185">Reference proteome</keyword>
<keyword evidence="8 11" id="KW-1133">Transmembrane helix</keyword>
<feature type="transmembrane region" description="Helical" evidence="11">
    <location>
        <begin position="15"/>
        <end position="36"/>
    </location>
</feature>
<sequence>MNLAWKEIKFYKFRYTLIMLIIFLLGSMVLFISGLAQGLARENISYLNNMPAEHYIVEDNKEPKLESSQMNQSQKDKIEDIIHQDATQIGTQTLKINQDEQDVITFNTPKHLKPKLITGSYPTQQDEIAISEKLTGNDLKVGDYVSFKGHDTRYKISGIMNETMYSHSSMILMNKEAFESINKQVSTFYPVENINKDDKASLNQIDGIKVVDEKTLTDNIASYQAEQMPLNLMIISLFVITAIVLSAFFYVMTIQKIPQIGILKAIGIKTKHLLTALLLQIVLTTMVGVILAFIVILILNTVMPVTMPFYLNYSQVLLMIAVFLIVGLIGALLSFIKVLRVDPIEAIGGME</sequence>
<keyword evidence="6" id="KW-1003">Cell membrane</keyword>
<comment type="similarity">
    <text evidence="2">Belongs to the ABC-4 integral membrane protein family. HrtB subfamily.</text>
</comment>
<keyword evidence="5" id="KW-0813">Transport</keyword>
<dbReference type="InterPro" id="IPR051125">
    <property type="entry name" value="ABC-4/HrtB_transporter"/>
</dbReference>
<organism evidence="13 14">
    <name type="scientific">Staphylococcus borealis</name>
    <dbReference type="NCBI Taxonomy" id="2742203"/>
    <lineage>
        <taxon>Bacteria</taxon>
        <taxon>Bacillati</taxon>
        <taxon>Bacillota</taxon>
        <taxon>Bacilli</taxon>
        <taxon>Bacillales</taxon>
        <taxon>Staphylococcaceae</taxon>
        <taxon>Staphylococcus</taxon>
    </lineage>
</organism>
<dbReference type="Proteomes" id="UP000610527">
    <property type="component" value="Unassembled WGS sequence"/>
</dbReference>
<comment type="caution">
    <text evidence="13">The sequence shown here is derived from an EMBL/GenBank/DDBJ whole genome shotgun (WGS) entry which is preliminary data.</text>
</comment>
<evidence type="ECO:0000256" key="8">
    <source>
        <dbReference type="ARBA" id="ARBA00022989"/>
    </source>
</evidence>
<evidence type="ECO:0000256" key="3">
    <source>
        <dbReference type="ARBA" id="ARBA00011131"/>
    </source>
</evidence>
<dbReference type="PANTHER" id="PTHR43738">
    <property type="entry name" value="ABC TRANSPORTER, MEMBRANE PROTEIN"/>
    <property type="match status" value="1"/>
</dbReference>
<gene>
    <name evidence="13" type="ORF">HUN84_00835</name>
</gene>
<keyword evidence="9 11" id="KW-0472">Membrane</keyword>
<dbReference type="InterPro" id="IPR003838">
    <property type="entry name" value="ABC3_permease_C"/>
</dbReference>
<evidence type="ECO:0000256" key="6">
    <source>
        <dbReference type="ARBA" id="ARBA00022475"/>
    </source>
</evidence>
<evidence type="ECO:0000256" key="9">
    <source>
        <dbReference type="ARBA" id="ARBA00023136"/>
    </source>
</evidence>
<proteinExistence type="inferred from homology"/>
<comment type="subcellular location">
    <subcellularLocation>
        <location evidence="1">Cell membrane</location>
        <topology evidence="1">Multi-pass membrane protein</topology>
    </subcellularLocation>
</comment>
<comment type="subunit">
    <text evidence="3">The complex is composed of two ATP-binding proteins (HrtA), two transmembrane proteins (HrtB) and a solute-binding protein.</text>
</comment>
<dbReference type="GeneID" id="74185140"/>
<feature type="domain" description="ABC3 transporter permease C-terminal" evidence="12">
    <location>
        <begin position="232"/>
        <end position="343"/>
    </location>
</feature>
<feature type="transmembrane region" description="Helical" evidence="11">
    <location>
        <begin position="311"/>
        <end position="336"/>
    </location>
</feature>
<dbReference type="RefSeq" id="WP_053028645.1">
    <property type="nucleotide sequence ID" value="NZ_CUEE01000001.1"/>
</dbReference>
<name>A0ABX2LJ85_9STAP</name>
<protein>
    <recommendedName>
        <fullName evidence="4">Putative hemin transport system permease protein HrtB</fullName>
    </recommendedName>
</protein>
<evidence type="ECO:0000259" key="12">
    <source>
        <dbReference type="Pfam" id="PF02687"/>
    </source>
</evidence>